<dbReference type="RefSeq" id="WP_184950136.1">
    <property type="nucleotide sequence ID" value="NZ_BOMC01000006.1"/>
</dbReference>
<feature type="transmembrane region" description="Helical" evidence="1">
    <location>
        <begin position="172"/>
        <end position="189"/>
    </location>
</feature>
<sequence>MVIAVLSAAGAAIHRYFRKPDDEKVLIFLGQTGPDLEGYRAAANDWLAGENAVEVVGSTGPKPDLVIGLYGLRYSAAAVSEFDSVKPAPGGRRRLWLLGPDSSYQTSGAQTSDPESQATEWAQLRARVDDKNPDPLPDSRVEFVRELVAAVHESRRAKFPARRRTYLLDPQAFLIGGAVALTASIYFAIRTPDVTGWGTALLIALLSALSGVAGYAFRVGCRWILR</sequence>
<keyword evidence="1" id="KW-0472">Membrane</keyword>
<protein>
    <submittedName>
        <fullName evidence="2">Uncharacterized protein</fullName>
    </submittedName>
</protein>
<reference evidence="2 3" key="1">
    <citation type="submission" date="2020-08" db="EMBL/GenBank/DDBJ databases">
        <title>Sequencing the genomes of 1000 actinobacteria strains.</title>
        <authorList>
            <person name="Klenk H.-P."/>
        </authorList>
    </citation>
    <scope>NUCLEOTIDE SEQUENCE [LARGE SCALE GENOMIC DNA]</scope>
    <source>
        <strain evidence="2 3">DSM 45518</strain>
    </source>
</reference>
<evidence type="ECO:0000313" key="2">
    <source>
        <dbReference type="EMBL" id="MBB4691305.1"/>
    </source>
</evidence>
<name>A0A7W7CMH9_9ACTN</name>
<dbReference type="AlphaFoldDB" id="A0A7W7CMH9"/>
<proteinExistence type="predicted"/>
<evidence type="ECO:0000256" key="1">
    <source>
        <dbReference type="SAM" id="Phobius"/>
    </source>
</evidence>
<comment type="caution">
    <text evidence="2">The sequence shown here is derived from an EMBL/GenBank/DDBJ whole genome shotgun (WGS) entry which is preliminary data.</text>
</comment>
<keyword evidence="1" id="KW-1133">Transmembrane helix</keyword>
<keyword evidence="1" id="KW-0812">Transmembrane</keyword>
<keyword evidence="3" id="KW-1185">Reference proteome</keyword>
<gene>
    <name evidence="2" type="ORF">BKA14_001453</name>
</gene>
<feature type="transmembrane region" description="Helical" evidence="1">
    <location>
        <begin position="195"/>
        <end position="217"/>
    </location>
</feature>
<organism evidence="2 3">
    <name type="scientific">Paractinoplanes abujensis</name>
    <dbReference type="NCBI Taxonomy" id="882441"/>
    <lineage>
        <taxon>Bacteria</taxon>
        <taxon>Bacillati</taxon>
        <taxon>Actinomycetota</taxon>
        <taxon>Actinomycetes</taxon>
        <taxon>Micromonosporales</taxon>
        <taxon>Micromonosporaceae</taxon>
        <taxon>Paractinoplanes</taxon>
    </lineage>
</organism>
<dbReference type="EMBL" id="JACHMF010000001">
    <property type="protein sequence ID" value="MBB4691305.1"/>
    <property type="molecule type" value="Genomic_DNA"/>
</dbReference>
<accession>A0A7W7CMH9</accession>
<evidence type="ECO:0000313" key="3">
    <source>
        <dbReference type="Proteomes" id="UP000542742"/>
    </source>
</evidence>
<dbReference type="Proteomes" id="UP000542742">
    <property type="component" value="Unassembled WGS sequence"/>
</dbReference>